<proteinExistence type="predicted"/>
<protein>
    <submittedName>
        <fullName evidence="1">Uncharacterized protein</fullName>
    </submittedName>
</protein>
<name>A0A835C4M9_9FABA</name>
<dbReference type="Proteomes" id="UP000634136">
    <property type="component" value="Unassembled WGS sequence"/>
</dbReference>
<evidence type="ECO:0000313" key="2">
    <source>
        <dbReference type="Proteomes" id="UP000634136"/>
    </source>
</evidence>
<organism evidence="1 2">
    <name type="scientific">Senna tora</name>
    <dbReference type="NCBI Taxonomy" id="362788"/>
    <lineage>
        <taxon>Eukaryota</taxon>
        <taxon>Viridiplantae</taxon>
        <taxon>Streptophyta</taxon>
        <taxon>Embryophyta</taxon>
        <taxon>Tracheophyta</taxon>
        <taxon>Spermatophyta</taxon>
        <taxon>Magnoliopsida</taxon>
        <taxon>eudicotyledons</taxon>
        <taxon>Gunneridae</taxon>
        <taxon>Pentapetalae</taxon>
        <taxon>rosids</taxon>
        <taxon>fabids</taxon>
        <taxon>Fabales</taxon>
        <taxon>Fabaceae</taxon>
        <taxon>Caesalpinioideae</taxon>
        <taxon>Cassia clade</taxon>
        <taxon>Senna</taxon>
    </lineage>
</organism>
<keyword evidence="2" id="KW-1185">Reference proteome</keyword>
<sequence>MKAENNIEMLRCSLQRECSGESTRRSRETSCGDCFLYVACSLWPVMHKRQRLTVASTLNTLYPSLRRIPFSEVTHSLWQDEGQESINSEWLVAANSGQLATQ</sequence>
<comment type="caution">
    <text evidence="1">The sequence shown here is derived from an EMBL/GenBank/DDBJ whole genome shotgun (WGS) entry which is preliminary data.</text>
</comment>
<reference evidence="1" key="1">
    <citation type="submission" date="2020-09" db="EMBL/GenBank/DDBJ databases">
        <title>Genome-Enabled Discovery of Anthraquinone Biosynthesis in Senna tora.</title>
        <authorList>
            <person name="Kang S.-H."/>
            <person name="Pandey R.P."/>
            <person name="Lee C.-M."/>
            <person name="Sim J.-S."/>
            <person name="Jeong J.-T."/>
            <person name="Choi B.-S."/>
            <person name="Jung M."/>
            <person name="Ginzburg D."/>
            <person name="Zhao K."/>
            <person name="Won S.Y."/>
            <person name="Oh T.-J."/>
            <person name="Yu Y."/>
            <person name="Kim N.-H."/>
            <person name="Lee O.R."/>
            <person name="Lee T.-H."/>
            <person name="Bashyal P."/>
            <person name="Kim T.-S."/>
            <person name="Lee W.-H."/>
            <person name="Kawkins C."/>
            <person name="Kim C.-K."/>
            <person name="Kim J.S."/>
            <person name="Ahn B.O."/>
            <person name="Rhee S.Y."/>
            <person name="Sohng J.K."/>
        </authorList>
    </citation>
    <scope>NUCLEOTIDE SEQUENCE</scope>
    <source>
        <tissue evidence="1">Leaf</tissue>
    </source>
</reference>
<dbReference type="EMBL" id="JAAIUW010000005">
    <property type="protein sequence ID" value="KAF7833051.1"/>
    <property type="molecule type" value="Genomic_DNA"/>
</dbReference>
<dbReference type="AlphaFoldDB" id="A0A835C4M9"/>
<accession>A0A835C4M9</accession>
<evidence type="ECO:0000313" key="1">
    <source>
        <dbReference type="EMBL" id="KAF7833051.1"/>
    </source>
</evidence>
<gene>
    <name evidence="1" type="ORF">G2W53_015384</name>
</gene>